<dbReference type="SMART" id="SM00385">
    <property type="entry name" value="CYCLIN"/>
    <property type="match status" value="1"/>
</dbReference>
<evidence type="ECO:0000256" key="4">
    <source>
        <dbReference type="RuleBase" id="RU000383"/>
    </source>
</evidence>
<evidence type="ECO:0000313" key="6">
    <source>
        <dbReference type="EMBL" id="CDW86136.1"/>
    </source>
</evidence>
<dbReference type="FunFam" id="1.10.472.10:FF:000001">
    <property type="entry name" value="G2/mitotic-specific cyclin"/>
    <property type="match status" value="1"/>
</dbReference>
<keyword evidence="2 4" id="KW-0195">Cyclin</keyword>
<dbReference type="Gene3D" id="1.10.472.10">
    <property type="entry name" value="Cyclin-like"/>
    <property type="match status" value="1"/>
</dbReference>
<sequence>MSFLNLDCQLNRKKENSQRPLFEGEEMEGFSSYNASNLLYKRPAFEGSVVNLYGSNQYSQQIYDENEEPDSLYTAFDLLGMQSTQHYEEQQFTDVMSQQHLMISKNQTLEQIQDLQSEKIFEQSDLHFQNIQTVSDLQQQLAKNQLYLAQTYSAAANSQQIQSQALSELTSLAANERLDAQPGDDAIYQLEAKILFNIQQRDQMYYSVNPYYLQNKQKHLQWHMRVLLIDWMMEVCDEFALMRETYHLAVTFTDLFLSRQICPIEKLQLLGASSLMLACKIEEIVCPRVRDFAFATDHGFNHQQLVEMEVDISRAMEFQLYPVTLNYWANYVMAKWDIYARTNPFNFALLSGIVDEDSPRPMKGQIPFFKTDNIEDYRRFRSILQVLDLSLLDLESYKYNKLEIVASATYFQIGLFYQVFTRRDISMMPNIETLLINIEQQGLEFSLMMQNFLGMNFNLNIQEIVGTLQYVSRLFGLEPCLDFPIIIQKQKREIKNQEEFFSFQSHVKGGMEYVKYIKQQFRNSQSQNQHSQQ</sequence>
<dbReference type="OrthoDB" id="5590282at2759"/>
<comment type="similarity">
    <text evidence="4">Belongs to the cyclin family.</text>
</comment>
<dbReference type="Pfam" id="PF00134">
    <property type="entry name" value="Cyclin_N"/>
    <property type="match status" value="1"/>
</dbReference>
<protein>
    <recommendedName>
        <fullName evidence="5">Cyclin-like domain-containing protein</fullName>
    </recommendedName>
</protein>
<dbReference type="InterPro" id="IPR036915">
    <property type="entry name" value="Cyclin-like_sf"/>
</dbReference>
<dbReference type="SUPFAM" id="SSF47954">
    <property type="entry name" value="Cyclin-like"/>
    <property type="match status" value="1"/>
</dbReference>
<dbReference type="AlphaFoldDB" id="A0A078AVN5"/>
<dbReference type="InterPro" id="IPR039361">
    <property type="entry name" value="Cyclin"/>
</dbReference>
<keyword evidence="1" id="KW-0132">Cell division</keyword>
<dbReference type="EMBL" id="CCKQ01014383">
    <property type="protein sequence ID" value="CDW86136.1"/>
    <property type="molecule type" value="Genomic_DNA"/>
</dbReference>
<gene>
    <name evidence="6" type="primary">Contig9399.g10046</name>
    <name evidence="6" type="ORF">STYLEM_15227</name>
</gene>
<feature type="domain" description="Cyclin-like" evidence="5">
    <location>
        <begin position="230"/>
        <end position="314"/>
    </location>
</feature>
<keyword evidence="3" id="KW-0131">Cell cycle</keyword>
<dbReference type="InterPro" id="IPR013763">
    <property type="entry name" value="Cyclin-like_dom"/>
</dbReference>
<keyword evidence="7" id="KW-1185">Reference proteome</keyword>
<evidence type="ECO:0000256" key="1">
    <source>
        <dbReference type="ARBA" id="ARBA00022618"/>
    </source>
</evidence>
<proteinExistence type="inferred from homology"/>
<evidence type="ECO:0000259" key="5">
    <source>
        <dbReference type="SMART" id="SM00385"/>
    </source>
</evidence>
<dbReference type="InParanoid" id="A0A078AVN5"/>
<reference evidence="6 7" key="1">
    <citation type="submission" date="2014-06" db="EMBL/GenBank/DDBJ databases">
        <authorList>
            <person name="Swart Estienne"/>
        </authorList>
    </citation>
    <scope>NUCLEOTIDE SEQUENCE [LARGE SCALE GENOMIC DNA]</scope>
    <source>
        <strain evidence="6 7">130c</strain>
    </source>
</reference>
<dbReference type="GO" id="GO:0051301">
    <property type="term" value="P:cell division"/>
    <property type="evidence" value="ECO:0007669"/>
    <property type="project" value="UniProtKB-KW"/>
</dbReference>
<evidence type="ECO:0000313" key="7">
    <source>
        <dbReference type="Proteomes" id="UP000039865"/>
    </source>
</evidence>
<accession>A0A078AVN5</accession>
<organism evidence="6 7">
    <name type="scientific">Stylonychia lemnae</name>
    <name type="common">Ciliate</name>
    <dbReference type="NCBI Taxonomy" id="5949"/>
    <lineage>
        <taxon>Eukaryota</taxon>
        <taxon>Sar</taxon>
        <taxon>Alveolata</taxon>
        <taxon>Ciliophora</taxon>
        <taxon>Intramacronucleata</taxon>
        <taxon>Spirotrichea</taxon>
        <taxon>Stichotrichia</taxon>
        <taxon>Sporadotrichida</taxon>
        <taxon>Oxytrichidae</taxon>
        <taxon>Stylonychinae</taxon>
        <taxon>Stylonychia</taxon>
    </lineage>
</organism>
<dbReference type="InterPro" id="IPR006671">
    <property type="entry name" value="Cyclin_N"/>
</dbReference>
<evidence type="ECO:0000256" key="2">
    <source>
        <dbReference type="ARBA" id="ARBA00023127"/>
    </source>
</evidence>
<dbReference type="Proteomes" id="UP000039865">
    <property type="component" value="Unassembled WGS sequence"/>
</dbReference>
<dbReference type="PANTHER" id="PTHR10177">
    <property type="entry name" value="CYCLINS"/>
    <property type="match status" value="1"/>
</dbReference>
<name>A0A078AVN5_STYLE</name>
<evidence type="ECO:0000256" key="3">
    <source>
        <dbReference type="ARBA" id="ARBA00023306"/>
    </source>
</evidence>